<evidence type="ECO:0008006" key="4">
    <source>
        <dbReference type="Google" id="ProtNLM"/>
    </source>
</evidence>
<proteinExistence type="predicted"/>
<dbReference type="EMBL" id="CP046453">
    <property type="protein sequence ID" value="QGU03313.1"/>
    <property type="molecule type" value="Genomic_DNA"/>
</dbReference>
<dbReference type="Proteomes" id="UP000425178">
    <property type="component" value="Chromosome"/>
</dbReference>
<reference evidence="2 3" key="1">
    <citation type="journal article" date="2021" name="Int. J. Syst. Evol. Microbiol.">
        <title>Classification of three corynebacterial strains isolated from a small paddock in North Rhine-Westphalia: proposal of &lt;i&gt;Corynebacterium kalinowskii&lt;/i&gt; sp. nov., &lt;i&gt;Corynebacterium comes&lt;/i&gt; sp. nov. and &lt;i&gt;Corynebacterium occultum&lt;/i&gt; sp. nov.</title>
        <authorList>
            <person name="Schaffert L."/>
            <person name="Ruwe M."/>
            <person name="Milse J."/>
            <person name="Hanuschka K."/>
            <person name="Ortseifen V."/>
            <person name="Droste J."/>
            <person name="Brandt D."/>
            <person name="Schl L."/>
            <person name="Kutter Y."/>
            <person name="Vinke S."/>
            <person name="Vieh P."/>
            <person name="Jacob L."/>
            <person name="L N.C."/>
            <person name="Schulte-Berndt E."/>
            <person name="Hain C."/>
            <person name="Linder M."/>
            <person name="Schmidt P."/>
            <person name="Wollenschl L."/>
            <person name="Luttermann T."/>
            <person name="Thieme E."/>
            <person name="Hassa J."/>
            <person name="Haak M."/>
            <person name="Wittchen M."/>
            <person name="Mentz A."/>
            <person name="Persicke M."/>
            <person name="Busche T."/>
            <person name="R C."/>
        </authorList>
    </citation>
    <scope>NUCLEOTIDE SEQUENCE [LARGE SCALE GENOMIC DNA]</scope>
    <source>
        <strain evidence="2 3">2019</strain>
    </source>
</reference>
<evidence type="ECO:0000256" key="1">
    <source>
        <dbReference type="SAM" id="SignalP"/>
    </source>
</evidence>
<dbReference type="NCBIfam" id="NF038094">
    <property type="entry name" value="CueP_fam"/>
    <property type="match status" value="1"/>
</dbReference>
<keyword evidence="3" id="KW-1185">Reference proteome</keyword>
<name>A0A6B8VGN3_9CORY</name>
<dbReference type="PROSITE" id="PS51257">
    <property type="entry name" value="PROKAR_LIPOPROTEIN"/>
    <property type="match status" value="1"/>
</dbReference>
<accession>A0A6B8VGN3</accession>
<dbReference type="InterPro" id="IPR047808">
    <property type="entry name" value="CueP-like"/>
</dbReference>
<feature type="signal peptide" evidence="1">
    <location>
        <begin position="1"/>
        <end position="21"/>
    </location>
</feature>
<evidence type="ECO:0000313" key="2">
    <source>
        <dbReference type="EMBL" id="QGU03313.1"/>
    </source>
</evidence>
<organism evidence="2 3">
    <name type="scientific">Corynebacterium comes</name>
    <dbReference type="NCBI Taxonomy" id="2675218"/>
    <lineage>
        <taxon>Bacteria</taxon>
        <taxon>Bacillati</taxon>
        <taxon>Actinomycetota</taxon>
        <taxon>Actinomycetes</taxon>
        <taxon>Mycobacteriales</taxon>
        <taxon>Corynebacteriaceae</taxon>
        <taxon>Corynebacterium</taxon>
    </lineage>
</organism>
<evidence type="ECO:0000313" key="3">
    <source>
        <dbReference type="Proteomes" id="UP000425178"/>
    </source>
</evidence>
<protein>
    <recommendedName>
        <fullName evidence="4">Secreted protein</fullName>
    </recommendedName>
</protein>
<dbReference type="Pfam" id="PF21172">
    <property type="entry name" value="CueP"/>
    <property type="match status" value="1"/>
</dbReference>
<gene>
    <name evidence="2" type="ORF">CETAM_00095</name>
</gene>
<feature type="chain" id="PRO_5025689764" description="Secreted protein" evidence="1">
    <location>
        <begin position="22"/>
        <end position="191"/>
    </location>
</feature>
<dbReference type="Gene3D" id="2.60.40.3700">
    <property type="match status" value="1"/>
</dbReference>
<keyword evidence="1" id="KW-0732">Signal</keyword>
<dbReference type="KEGG" id="ccoe:CETAM_00095"/>
<dbReference type="RefSeq" id="WP_156226515.1">
    <property type="nucleotide sequence ID" value="NZ_CP046453.1"/>
</dbReference>
<sequence length="191" mass="20385">MKRTVAAMIALALGLAGCSAADEESTAPGSVSPQSFLKSQGLSGMNAVEIVDYLDRVPVAARDTDLMASVRHDELLLTADGQEIALDLPEEMTYVSIAPYVDETHDCFYHSLTTCRGELGNQPVQVAFVDGATGETLIEEEVTTFSNGFFGFWVPSHATGTIEVSHQGRTGTTEFSTEEDGATCVTDLQLV</sequence>
<dbReference type="AlphaFoldDB" id="A0A6B8VGN3"/>